<dbReference type="InterPro" id="IPR016024">
    <property type="entry name" value="ARM-type_fold"/>
</dbReference>
<dbReference type="GO" id="GO:0061608">
    <property type="term" value="F:nuclear import signal receptor activity"/>
    <property type="evidence" value="ECO:0007669"/>
    <property type="project" value="InterPro"/>
</dbReference>
<gene>
    <name evidence="6" type="ORF">M0812_29182</name>
</gene>
<dbReference type="PANTHER" id="PTHR23316">
    <property type="entry name" value="IMPORTIN ALPHA"/>
    <property type="match status" value="1"/>
</dbReference>
<sequence length="521" mass="60696">MSRFEKKLQQRKKKYLRTSDRESSVLRRESLAYSISKNKREKNLLKKRMLPQPTSTIPISINLSEWEKIPLPDPVELFKYKKIFQKGAKMEIYKHLFLIRKLVSQGTKHSCTMVFASGIIEELSDYLGEFDDPYLQMESVRILGHIAELNQPSIRILYEYELIPKYVTLLSTKRTEIFEHVIWTLSSMANYKDLYRESILDQKGLFDSIFQVLKFENPPISLLQHFTFLLFNLSQTLDQKHIKLLKSSFEYFVQAIFSEIADIVKCSCLGLGTITTNFKDFSKALAKQKIIKQFVSFLESDDLEFQIPALRCIGNIVSISENEIGIIIDEGAIALLIQLFKRGNSLIEEEICWILSNLCISSKEIQLLFDQNILSLIVKRIEKCGFGTVKNIMCIITNFCINGNDDQMNELLSYEIIKLLLKNCKNDDIDLIMICLRGLKALLIYGDSYDEGKFSVKLNFIANRIRRISGDEILLKLCYHTSRKISELARLIYEKYLHLDNFNIEYEENEENEENEIKLDF</sequence>
<dbReference type="SUPFAM" id="SSF48371">
    <property type="entry name" value="ARM repeat"/>
    <property type="match status" value="1"/>
</dbReference>
<evidence type="ECO:0000313" key="7">
    <source>
        <dbReference type="Proteomes" id="UP001146793"/>
    </source>
</evidence>
<reference evidence="6" key="1">
    <citation type="submission" date="2022-08" db="EMBL/GenBank/DDBJ databases">
        <title>Novel sulphate-reducing endosymbionts in the free-living metamonad Anaeramoeba.</title>
        <authorList>
            <person name="Jerlstrom-Hultqvist J."/>
            <person name="Cepicka I."/>
            <person name="Gallot-Lavallee L."/>
            <person name="Salas-Leiva D."/>
            <person name="Curtis B.A."/>
            <person name="Zahonova K."/>
            <person name="Pipaliya S."/>
            <person name="Dacks J."/>
            <person name="Roger A.J."/>
        </authorList>
    </citation>
    <scope>NUCLEOTIDE SEQUENCE</scope>
    <source>
        <strain evidence="6">Busselton2</strain>
    </source>
</reference>
<evidence type="ECO:0000256" key="2">
    <source>
        <dbReference type="ARBA" id="ARBA00022448"/>
    </source>
</evidence>
<evidence type="ECO:0000256" key="4">
    <source>
        <dbReference type="PROSITE-ProRule" id="PRU00561"/>
    </source>
</evidence>
<dbReference type="Gene3D" id="1.25.10.10">
    <property type="entry name" value="Leucine-rich Repeat Variant"/>
    <property type="match status" value="1"/>
</dbReference>
<dbReference type="PROSITE" id="PS51214">
    <property type="entry name" value="IBB"/>
    <property type="match status" value="1"/>
</dbReference>
<evidence type="ECO:0000259" key="5">
    <source>
        <dbReference type="PROSITE" id="PS51214"/>
    </source>
</evidence>
<dbReference type="InterPro" id="IPR011989">
    <property type="entry name" value="ARM-like"/>
</dbReference>
<dbReference type="GO" id="GO:0006606">
    <property type="term" value="P:protein import into nucleus"/>
    <property type="evidence" value="ECO:0007669"/>
    <property type="project" value="InterPro"/>
</dbReference>
<evidence type="ECO:0000256" key="3">
    <source>
        <dbReference type="ARBA" id="ARBA00022927"/>
    </source>
</evidence>
<dbReference type="SMART" id="SM00185">
    <property type="entry name" value="ARM"/>
    <property type="match status" value="4"/>
</dbReference>
<dbReference type="InterPro" id="IPR002652">
    <property type="entry name" value="Importin-a_IBB"/>
</dbReference>
<dbReference type="InterPro" id="IPR000225">
    <property type="entry name" value="Armadillo"/>
</dbReference>
<protein>
    <submittedName>
        <fullName evidence="6">Importin subunit alpha-4</fullName>
    </submittedName>
</protein>
<keyword evidence="2 4" id="KW-0813">Transport</keyword>
<keyword evidence="3" id="KW-0653">Protein transport</keyword>
<comment type="similarity">
    <text evidence="1">Belongs to the importin alpha family.</text>
</comment>
<accession>A0AAV7Y617</accession>
<evidence type="ECO:0000313" key="6">
    <source>
        <dbReference type="EMBL" id="KAJ3424461.1"/>
    </source>
</evidence>
<name>A0AAV7Y617_9EUKA</name>
<feature type="domain" description="IBB" evidence="5">
    <location>
        <begin position="1"/>
        <end position="57"/>
    </location>
</feature>
<evidence type="ECO:0000256" key="1">
    <source>
        <dbReference type="ARBA" id="ARBA00010394"/>
    </source>
</evidence>
<dbReference type="EMBL" id="JANTQA010000072">
    <property type="protein sequence ID" value="KAJ3424461.1"/>
    <property type="molecule type" value="Genomic_DNA"/>
</dbReference>
<organism evidence="6 7">
    <name type="scientific">Anaeramoeba flamelloides</name>
    <dbReference type="NCBI Taxonomy" id="1746091"/>
    <lineage>
        <taxon>Eukaryota</taxon>
        <taxon>Metamonada</taxon>
        <taxon>Anaeramoebidae</taxon>
        <taxon>Anaeramoeba</taxon>
    </lineage>
</organism>
<comment type="caution">
    <text evidence="6">The sequence shown here is derived from an EMBL/GenBank/DDBJ whole genome shotgun (WGS) entry which is preliminary data.</text>
</comment>
<proteinExistence type="inferred from homology"/>
<dbReference type="Proteomes" id="UP001146793">
    <property type="component" value="Unassembled WGS sequence"/>
</dbReference>
<dbReference type="AlphaFoldDB" id="A0AAV7Y617"/>